<dbReference type="Gene3D" id="3.40.50.300">
    <property type="entry name" value="P-loop containing nucleotide triphosphate hydrolases"/>
    <property type="match status" value="1"/>
</dbReference>
<gene>
    <name evidence="2" type="ORF">ACFQZM_03010</name>
</gene>
<dbReference type="SUPFAM" id="SSF52540">
    <property type="entry name" value="P-loop containing nucleoside triphosphate hydrolases"/>
    <property type="match status" value="1"/>
</dbReference>
<dbReference type="InterPro" id="IPR027417">
    <property type="entry name" value="P-loop_NTPase"/>
</dbReference>
<reference evidence="3" key="1">
    <citation type="journal article" date="2019" name="Int. J. Syst. Evol. Microbiol.">
        <title>The Global Catalogue of Microorganisms (GCM) 10K type strain sequencing project: providing services to taxonomists for standard genome sequencing and annotation.</title>
        <authorList>
            <consortium name="The Broad Institute Genomics Platform"/>
            <consortium name="The Broad Institute Genome Sequencing Center for Infectious Disease"/>
            <person name="Wu L."/>
            <person name="Ma J."/>
        </authorList>
    </citation>
    <scope>NUCLEOTIDE SEQUENCE [LARGE SCALE GENOMIC DNA]</scope>
    <source>
        <strain evidence="3">JCM 9371</strain>
    </source>
</reference>
<evidence type="ECO:0000256" key="1">
    <source>
        <dbReference type="SAM" id="MobiDB-lite"/>
    </source>
</evidence>
<feature type="region of interest" description="Disordered" evidence="1">
    <location>
        <begin position="1"/>
        <end position="21"/>
    </location>
</feature>
<evidence type="ECO:0008006" key="4">
    <source>
        <dbReference type="Google" id="ProtNLM"/>
    </source>
</evidence>
<organism evidence="2 3">
    <name type="scientific">Actinomadura fibrosa</name>
    <dbReference type="NCBI Taxonomy" id="111802"/>
    <lineage>
        <taxon>Bacteria</taxon>
        <taxon>Bacillati</taxon>
        <taxon>Actinomycetota</taxon>
        <taxon>Actinomycetes</taxon>
        <taxon>Streptosporangiales</taxon>
        <taxon>Thermomonosporaceae</taxon>
        <taxon>Actinomadura</taxon>
    </lineage>
</organism>
<dbReference type="EMBL" id="JBHTGP010000003">
    <property type="protein sequence ID" value="MFD0683456.1"/>
    <property type="molecule type" value="Genomic_DNA"/>
</dbReference>
<comment type="caution">
    <text evidence="2">The sequence shown here is derived from an EMBL/GenBank/DDBJ whole genome shotgun (WGS) entry which is preliminary data.</text>
</comment>
<protein>
    <recommendedName>
        <fullName evidence="4">Sulfotransferase</fullName>
    </recommendedName>
</protein>
<name>A0ABW2XG65_9ACTN</name>
<keyword evidence="3" id="KW-1185">Reference proteome</keyword>
<dbReference type="Proteomes" id="UP001597063">
    <property type="component" value="Unassembled WGS sequence"/>
</dbReference>
<evidence type="ECO:0000313" key="3">
    <source>
        <dbReference type="Proteomes" id="UP001597063"/>
    </source>
</evidence>
<proteinExistence type="predicted"/>
<accession>A0ABW2XG65</accession>
<sequence length="327" mass="36319">MSVEKQEAPGRLTDLRSRFSRGDRSPASVFVVGTLFSGSTLIGRDMTTRIKRAHYVGELNNYTQLPGFSHTTSGRQCGPCALLGRRCPHFTKELAGRVTHEDVAGIHEELARSLGASVVIDGSKYVVWLRNALEQRSADAAWRARVKVIVTVRNPIAFALSHRNRTGEALWLAAGIWRDTYVDALRTINGYGLPHVVVRYEDHMADPELSLLRLSAFLNLPLEAEPDNGTVHDTGGNWSSFVPYVGIDDLNKHIERLDDAKRAEAEIFVRHAREYWNDEKPREDTRWRGSLDAGEVNAVLNTPGLADMASLLGYNVAEVVHAAVRPS</sequence>
<dbReference type="RefSeq" id="WP_131758911.1">
    <property type="nucleotide sequence ID" value="NZ_CAACUY010000063.1"/>
</dbReference>
<evidence type="ECO:0000313" key="2">
    <source>
        <dbReference type="EMBL" id="MFD0683456.1"/>
    </source>
</evidence>